<gene>
    <name evidence="6" type="ORF">AU468_07955</name>
</gene>
<dbReference type="SUPFAM" id="SSF47413">
    <property type="entry name" value="lambda repressor-like DNA-binding domains"/>
    <property type="match status" value="1"/>
</dbReference>
<keyword evidence="2" id="KW-0805">Transcription regulation</keyword>
<dbReference type="InterPro" id="IPR010982">
    <property type="entry name" value="Lambda_DNA-bd_dom_sf"/>
</dbReference>
<dbReference type="CDD" id="cd01392">
    <property type="entry name" value="HTH_LacI"/>
    <property type="match status" value="1"/>
</dbReference>
<dbReference type="GO" id="GO:0000976">
    <property type="term" value="F:transcription cis-regulatory region binding"/>
    <property type="evidence" value="ECO:0007669"/>
    <property type="project" value="TreeGrafter"/>
</dbReference>
<sequence>MSVNIKRVAEMAGVSVATISRVLNHPEKVLPETRQRVLEIMREQNYTPNWFARGLNRARTHTIALVVPNIENNTCQKIISGIETVAYNKESSVFLCNTRNDPGATLSYLKMMLSRRVDGIILVSPVPESESRRMLADASVPSVHVGKVAPGGNEANCYLDYEEGLGRLADHLTGLGHRTIDLLCHNPGNYESLSLEEGFCRARGERGFAGVVHRAETTIQGGYLAARKLIEHGKLPQALITASHEQAFGVMKAARDLAVPVPERLALAAMTDSDLCSIVAPALTSLEQPALRLGMVAARMLFDRIETGELLPDVPRTLILQSTIKIRRSCGNTKYIYEARD</sequence>
<dbReference type="InterPro" id="IPR028082">
    <property type="entry name" value="Peripla_BP_I"/>
</dbReference>
<comment type="caution">
    <text evidence="6">The sequence shown here is derived from an EMBL/GenBank/DDBJ whole genome shotgun (WGS) entry which is preliminary data.</text>
</comment>
<evidence type="ECO:0000259" key="5">
    <source>
        <dbReference type="PROSITE" id="PS50932"/>
    </source>
</evidence>
<protein>
    <recommendedName>
        <fullName evidence="5">HTH lacI-type domain-containing protein</fullName>
    </recommendedName>
</protein>
<name>A0A2S4JPL6_9SPIO</name>
<evidence type="ECO:0000313" key="7">
    <source>
        <dbReference type="Proteomes" id="UP000237350"/>
    </source>
</evidence>
<organism evidence="6 7">
    <name type="scientific">Alkalispirochaeta sphaeroplastigenens</name>
    <dbReference type="NCBI Taxonomy" id="1187066"/>
    <lineage>
        <taxon>Bacteria</taxon>
        <taxon>Pseudomonadati</taxon>
        <taxon>Spirochaetota</taxon>
        <taxon>Spirochaetia</taxon>
        <taxon>Spirochaetales</taxon>
        <taxon>Spirochaetaceae</taxon>
        <taxon>Alkalispirochaeta</taxon>
    </lineage>
</organism>
<dbReference type="SUPFAM" id="SSF53822">
    <property type="entry name" value="Periplasmic binding protein-like I"/>
    <property type="match status" value="1"/>
</dbReference>
<dbReference type="Pfam" id="PF13377">
    <property type="entry name" value="Peripla_BP_3"/>
    <property type="match status" value="1"/>
</dbReference>
<dbReference type="EMBL" id="LPWH01000066">
    <property type="protein sequence ID" value="POR01487.1"/>
    <property type="molecule type" value="Genomic_DNA"/>
</dbReference>
<accession>A0A2S4JPL6</accession>
<dbReference type="Proteomes" id="UP000237350">
    <property type="component" value="Unassembled WGS sequence"/>
</dbReference>
<dbReference type="SMART" id="SM00354">
    <property type="entry name" value="HTH_LACI"/>
    <property type="match status" value="1"/>
</dbReference>
<evidence type="ECO:0000256" key="3">
    <source>
        <dbReference type="ARBA" id="ARBA00023125"/>
    </source>
</evidence>
<reference evidence="7" key="1">
    <citation type="submission" date="2015-12" db="EMBL/GenBank/DDBJ databases">
        <authorList>
            <person name="Lodha T.D."/>
            <person name="Chintalapati S."/>
            <person name="Chintalapati V.R."/>
            <person name="Sravanthi T."/>
        </authorList>
    </citation>
    <scope>NUCLEOTIDE SEQUENCE [LARGE SCALE GENOMIC DNA]</scope>
    <source>
        <strain evidence="7">JC133</strain>
    </source>
</reference>
<keyword evidence="7" id="KW-1185">Reference proteome</keyword>
<dbReference type="CDD" id="cd06267">
    <property type="entry name" value="PBP1_LacI_sugar_binding-like"/>
    <property type="match status" value="1"/>
</dbReference>
<evidence type="ECO:0000256" key="2">
    <source>
        <dbReference type="ARBA" id="ARBA00023015"/>
    </source>
</evidence>
<evidence type="ECO:0000256" key="1">
    <source>
        <dbReference type="ARBA" id="ARBA00022491"/>
    </source>
</evidence>
<dbReference type="PANTHER" id="PTHR30146:SF148">
    <property type="entry name" value="HTH-TYPE TRANSCRIPTIONAL REPRESSOR PURR-RELATED"/>
    <property type="match status" value="1"/>
</dbReference>
<dbReference type="AlphaFoldDB" id="A0A2S4JPL6"/>
<evidence type="ECO:0000313" key="6">
    <source>
        <dbReference type="EMBL" id="POR01487.1"/>
    </source>
</evidence>
<dbReference type="Gene3D" id="1.10.260.40">
    <property type="entry name" value="lambda repressor-like DNA-binding domains"/>
    <property type="match status" value="1"/>
</dbReference>
<dbReference type="PROSITE" id="PS50932">
    <property type="entry name" value="HTH_LACI_2"/>
    <property type="match status" value="1"/>
</dbReference>
<dbReference type="InterPro" id="IPR046335">
    <property type="entry name" value="LacI/GalR-like_sensor"/>
</dbReference>
<keyword evidence="3" id="KW-0238">DNA-binding</keyword>
<dbReference type="InterPro" id="IPR000843">
    <property type="entry name" value="HTH_LacI"/>
</dbReference>
<proteinExistence type="predicted"/>
<keyword evidence="1" id="KW-0678">Repressor</keyword>
<feature type="domain" description="HTH lacI-type" evidence="5">
    <location>
        <begin position="3"/>
        <end position="57"/>
    </location>
</feature>
<dbReference type="Gene3D" id="3.40.50.2300">
    <property type="match status" value="2"/>
</dbReference>
<evidence type="ECO:0000256" key="4">
    <source>
        <dbReference type="ARBA" id="ARBA00023163"/>
    </source>
</evidence>
<dbReference type="PANTHER" id="PTHR30146">
    <property type="entry name" value="LACI-RELATED TRANSCRIPTIONAL REPRESSOR"/>
    <property type="match status" value="1"/>
</dbReference>
<dbReference type="GO" id="GO:0003700">
    <property type="term" value="F:DNA-binding transcription factor activity"/>
    <property type="evidence" value="ECO:0007669"/>
    <property type="project" value="TreeGrafter"/>
</dbReference>
<keyword evidence="4" id="KW-0804">Transcription</keyword>
<dbReference type="OrthoDB" id="367059at2"/>
<dbReference type="Pfam" id="PF00356">
    <property type="entry name" value="LacI"/>
    <property type="match status" value="1"/>
</dbReference>